<name>W8YDG6_BACTU</name>
<accession>W8YDG6</accession>
<evidence type="ECO:0008006" key="3">
    <source>
        <dbReference type="Google" id="ProtNLM"/>
    </source>
</evidence>
<keyword evidence="1" id="KW-1133">Transmembrane helix</keyword>
<dbReference type="Proteomes" id="UP000030682">
    <property type="component" value="Unassembled WGS sequence"/>
</dbReference>
<dbReference type="SUPFAM" id="SSF103473">
    <property type="entry name" value="MFS general substrate transporter"/>
    <property type="match status" value="1"/>
</dbReference>
<proteinExistence type="predicted"/>
<dbReference type="HOGENOM" id="CLU_2647111_0_0_9"/>
<keyword evidence="1" id="KW-0812">Transmembrane</keyword>
<keyword evidence="1" id="KW-0472">Membrane</keyword>
<feature type="transmembrane region" description="Helical" evidence="1">
    <location>
        <begin position="6"/>
        <end position="35"/>
    </location>
</feature>
<evidence type="ECO:0000313" key="2">
    <source>
        <dbReference type="EMBL" id="CDN39579.1"/>
    </source>
</evidence>
<organism evidence="2">
    <name type="scientific">Bacillus thuringiensis DB27</name>
    <dbReference type="NCBI Taxonomy" id="1431339"/>
    <lineage>
        <taxon>Bacteria</taxon>
        <taxon>Bacillati</taxon>
        <taxon>Bacillota</taxon>
        <taxon>Bacilli</taxon>
        <taxon>Bacillales</taxon>
        <taxon>Bacillaceae</taxon>
        <taxon>Bacillus</taxon>
        <taxon>Bacillus cereus group</taxon>
    </lineage>
</organism>
<gene>
    <name evidence="2" type="ORF">BTDB27_p000242</name>
</gene>
<dbReference type="EMBL" id="HG810024">
    <property type="protein sequence ID" value="CDN39579.1"/>
    <property type="molecule type" value="Genomic_DNA"/>
</dbReference>
<dbReference type="InterPro" id="IPR052714">
    <property type="entry name" value="MFS_Exporter"/>
</dbReference>
<dbReference type="PANTHER" id="PTHR23531:SF1">
    <property type="entry name" value="QUINOLENE RESISTANCE PROTEIN NORA"/>
    <property type="match status" value="1"/>
</dbReference>
<sequence>MYPAIISFAIGMIVLSPANSAAILLIVGAFIGFGYGTYMSSSQVAAIKGVSSHRVGLANATFFIFTDIVLGIGPFL</sequence>
<reference evidence="2" key="1">
    <citation type="submission" date="2014-01" db="EMBL/GenBank/DDBJ databases">
        <title>Draft genome sequence of highly nematicidal Bacillus thuringiensis DB27.</title>
        <authorList>
            <person name="Iatsenko I."/>
            <person name="Pickard D."/>
            <person name="Corton C."/>
            <person name="Dougan G."/>
            <person name="Sommer R.J."/>
        </authorList>
    </citation>
    <scope>NUCLEOTIDE SEQUENCE [LARGE SCALE GENOMIC DNA]</scope>
    <source>
        <strain evidence="2">DB27</strain>
    </source>
</reference>
<reference evidence="2" key="2">
    <citation type="submission" date="2014-01" db="EMBL/GenBank/DDBJ databases">
        <authorList>
            <person name="Aslett M."/>
        </authorList>
    </citation>
    <scope>NUCLEOTIDE SEQUENCE [LARGE SCALE GENOMIC DNA]</scope>
    <source>
        <strain evidence="2">DB27</strain>
    </source>
</reference>
<dbReference type="InterPro" id="IPR036259">
    <property type="entry name" value="MFS_trans_sf"/>
</dbReference>
<protein>
    <recommendedName>
        <fullName evidence="3">Major facilitator superfamily (MFS) profile domain-containing protein</fullName>
    </recommendedName>
</protein>
<feature type="transmembrane region" description="Helical" evidence="1">
    <location>
        <begin position="56"/>
        <end position="75"/>
    </location>
</feature>
<evidence type="ECO:0000256" key="1">
    <source>
        <dbReference type="SAM" id="Phobius"/>
    </source>
</evidence>
<dbReference type="AlphaFoldDB" id="W8YDG6"/>
<dbReference type="RefSeq" id="WP_030030168.1">
    <property type="nucleotide sequence ID" value="NZ_HG810024.1"/>
</dbReference>
<dbReference type="PANTHER" id="PTHR23531">
    <property type="entry name" value="QUINOLENE RESISTANCE PROTEIN NORA"/>
    <property type="match status" value="1"/>
</dbReference>